<dbReference type="EMBL" id="QQOH01000001">
    <property type="protein sequence ID" value="RDE24892.1"/>
    <property type="molecule type" value="Genomic_DNA"/>
</dbReference>
<accession>A0A369WT75</accession>
<evidence type="ECO:0000313" key="2">
    <source>
        <dbReference type="Proteomes" id="UP000253769"/>
    </source>
</evidence>
<dbReference type="RefSeq" id="WP_114694483.1">
    <property type="nucleotide sequence ID" value="NZ_QQOH01000001.1"/>
</dbReference>
<name>A0A369WT75_9GAMM</name>
<protein>
    <submittedName>
        <fullName evidence="1">Uncharacterized protein</fullName>
    </submittedName>
</protein>
<comment type="caution">
    <text evidence="1">The sequence shown here is derived from an EMBL/GenBank/DDBJ whole genome shotgun (WGS) entry which is preliminary data.</text>
</comment>
<sequence>MPHQHATDFALATDGYFFSTEPFHQHDQIEAIQLACLLASDTDHQFEVILEADALDSRYQLALTGELRIEDQNHRAIDQQLLRELPIEELRADKLQQRGYRLVKQPRFCWMKQQQPIGQPQDSISVCAAAALDSLRQLLSQNRAA</sequence>
<keyword evidence="2" id="KW-1185">Reference proteome</keyword>
<evidence type="ECO:0000313" key="1">
    <source>
        <dbReference type="EMBL" id="RDE24892.1"/>
    </source>
</evidence>
<dbReference type="AlphaFoldDB" id="A0A369WT75"/>
<proteinExistence type="predicted"/>
<dbReference type="Proteomes" id="UP000253769">
    <property type="component" value="Unassembled WGS sequence"/>
</dbReference>
<gene>
    <name evidence="1" type="ORF">DV711_04730</name>
</gene>
<organism evidence="1 2">
    <name type="scientific">Motiliproteus coralliicola</name>
    <dbReference type="NCBI Taxonomy" id="2283196"/>
    <lineage>
        <taxon>Bacteria</taxon>
        <taxon>Pseudomonadati</taxon>
        <taxon>Pseudomonadota</taxon>
        <taxon>Gammaproteobacteria</taxon>
        <taxon>Oceanospirillales</taxon>
        <taxon>Oceanospirillaceae</taxon>
        <taxon>Motiliproteus</taxon>
    </lineage>
</organism>
<reference evidence="1 2" key="1">
    <citation type="submission" date="2018-07" db="EMBL/GenBank/DDBJ databases">
        <title>Motiliproteus coralliicola sp. nov., a bacterium isolated from Coral.</title>
        <authorList>
            <person name="Wang G."/>
        </authorList>
    </citation>
    <scope>NUCLEOTIDE SEQUENCE [LARGE SCALE GENOMIC DNA]</scope>
    <source>
        <strain evidence="1 2">C34</strain>
    </source>
</reference>